<evidence type="ECO:0000313" key="3">
    <source>
        <dbReference type="Proteomes" id="UP001491310"/>
    </source>
</evidence>
<gene>
    <name evidence="2" type="ORF">WJX75_006872</name>
</gene>
<dbReference type="CDD" id="cd14686">
    <property type="entry name" value="bZIP"/>
    <property type="match status" value="1"/>
</dbReference>
<evidence type="ECO:0008006" key="4">
    <source>
        <dbReference type="Google" id="ProtNLM"/>
    </source>
</evidence>
<evidence type="ECO:0000313" key="2">
    <source>
        <dbReference type="EMBL" id="KAK9904211.1"/>
    </source>
</evidence>
<reference evidence="2 3" key="1">
    <citation type="journal article" date="2024" name="Nat. Commun.">
        <title>Phylogenomics reveals the evolutionary origins of lichenization in chlorophyte algae.</title>
        <authorList>
            <person name="Puginier C."/>
            <person name="Libourel C."/>
            <person name="Otte J."/>
            <person name="Skaloud P."/>
            <person name="Haon M."/>
            <person name="Grisel S."/>
            <person name="Petersen M."/>
            <person name="Berrin J.G."/>
            <person name="Delaux P.M."/>
            <person name="Dal Grande F."/>
            <person name="Keller J."/>
        </authorList>
    </citation>
    <scope>NUCLEOTIDE SEQUENCE [LARGE SCALE GENOMIC DNA]</scope>
    <source>
        <strain evidence="2 3">SAG 216-7</strain>
    </source>
</reference>
<feature type="region of interest" description="Disordered" evidence="1">
    <location>
        <begin position="1"/>
        <end position="54"/>
    </location>
</feature>
<name>A0ABR2YFJ0_9CHLO</name>
<evidence type="ECO:0000256" key="1">
    <source>
        <dbReference type="SAM" id="MobiDB-lite"/>
    </source>
</evidence>
<feature type="compositionally biased region" description="Basic residues" evidence="1">
    <location>
        <begin position="37"/>
        <end position="48"/>
    </location>
</feature>
<sequence>MPGAQGTSHEEGPLTTLGHSQDPITKRQKAHQEKNKRAQKRYRERKKALHEDQQRQIEELTAQLQEAQISKSRLETRCQLLEKAVSIHGEASDTAGSSGARSSEQPVPEVVTATAALLGLIYPGHGVENSIEISHVERMTVQDYINVFEDFKARLTRLTLHTDGREGCPVRKEIERLVEARRWLVKKVLERNPSRMMRIAVEVRSQNLVCGLDLHDLDRQRRVLAAMELTPEQKAQVVTNRRLLLAGLQALIRRQNAAVEVLQENMPLQYNDMSASMAFLKAMLAAQGVTKGLTNYHGVVKDFMHELFEEVLTPWQEAKCMVEARPGYPDALAISNMLAEELGDESANAPLLITKQAPGSAVIEADTPRQPLLLQLISSTADDS</sequence>
<dbReference type="EMBL" id="JALJOT010000013">
    <property type="protein sequence ID" value="KAK9904211.1"/>
    <property type="molecule type" value="Genomic_DNA"/>
</dbReference>
<keyword evidence="3" id="KW-1185">Reference proteome</keyword>
<proteinExistence type="predicted"/>
<protein>
    <recommendedName>
        <fullName evidence="4">BZIP domain-containing protein</fullName>
    </recommendedName>
</protein>
<comment type="caution">
    <text evidence="2">The sequence shown here is derived from an EMBL/GenBank/DDBJ whole genome shotgun (WGS) entry which is preliminary data.</text>
</comment>
<accession>A0ABR2YFJ0</accession>
<organism evidence="2 3">
    <name type="scientific">Coccomyxa subellipsoidea</name>
    <dbReference type="NCBI Taxonomy" id="248742"/>
    <lineage>
        <taxon>Eukaryota</taxon>
        <taxon>Viridiplantae</taxon>
        <taxon>Chlorophyta</taxon>
        <taxon>core chlorophytes</taxon>
        <taxon>Trebouxiophyceae</taxon>
        <taxon>Trebouxiophyceae incertae sedis</taxon>
        <taxon>Coccomyxaceae</taxon>
        <taxon>Coccomyxa</taxon>
    </lineage>
</organism>
<dbReference type="Proteomes" id="UP001491310">
    <property type="component" value="Unassembled WGS sequence"/>
</dbReference>